<dbReference type="InterPro" id="IPR014732">
    <property type="entry name" value="OMPdecase"/>
</dbReference>
<dbReference type="GO" id="GO:0006207">
    <property type="term" value="P:'de novo' pyrimidine nucleobase biosynthetic process"/>
    <property type="evidence" value="ECO:0007669"/>
    <property type="project" value="InterPro"/>
</dbReference>
<comment type="subunit">
    <text evidence="2">Homodimer.</text>
</comment>
<dbReference type="GO" id="GO:0044205">
    <property type="term" value="P:'de novo' UMP biosynthetic process"/>
    <property type="evidence" value="ECO:0007669"/>
    <property type="project" value="UniProtKB-UniPathway"/>
</dbReference>
<dbReference type="PANTHER" id="PTHR32119:SF2">
    <property type="entry name" value="OROTIDINE 5'-PHOSPHATE DECARBOXYLASE"/>
    <property type="match status" value="1"/>
</dbReference>
<evidence type="ECO:0000256" key="6">
    <source>
        <dbReference type="ARBA" id="ARBA00022975"/>
    </source>
</evidence>
<feature type="domain" description="Orotidine 5'-phosphate decarboxylase" evidence="9">
    <location>
        <begin position="9"/>
        <end position="234"/>
    </location>
</feature>
<dbReference type="InterPro" id="IPR018089">
    <property type="entry name" value="OMPdecase_AS"/>
</dbReference>
<dbReference type="AlphaFoldDB" id="A0A3B0RZ05"/>
<sequence>MNDIRPSQRILCALDTTDPHGAFGLAAKLRKYVGGVKLGLEFFGANGPAGFSHVAKSGMPIFLDLKLHDIPNTVAKAVHALMPLSPMIMTIHTGGGAAMMIAAANAAAQAAENTGGKRPLMVGVTILTSLDDNDLAAVGLSTPVEDQVVRMAKLAQSSGLDGVVCSPFEITAIRAACGPDFILVVPGIRPAGSDAGDQKRIMTPAEAISLGADYLVIGRPITQADNPAQAAEMIAQQLNETP</sequence>
<dbReference type="EMBL" id="UOED01000082">
    <property type="protein sequence ID" value="VAV93488.1"/>
    <property type="molecule type" value="Genomic_DNA"/>
</dbReference>
<dbReference type="UniPathway" id="UPA00070">
    <property type="reaction ID" value="UER00120"/>
</dbReference>
<keyword evidence="7 10" id="KW-0456">Lyase</keyword>
<dbReference type="InterPro" id="IPR013785">
    <property type="entry name" value="Aldolase_TIM"/>
</dbReference>
<proteinExistence type="inferred from homology"/>
<name>A0A3B0RZ05_9ZZZZ</name>
<reference evidence="10" key="1">
    <citation type="submission" date="2018-06" db="EMBL/GenBank/DDBJ databases">
        <authorList>
            <person name="Zhirakovskaya E."/>
        </authorList>
    </citation>
    <scope>NUCLEOTIDE SEQUENCE</scope>
</reference>
<keyword evidence="5" id="KW-0210">Decarboxylase</keyword>
<evidence type="ECO:0000256" key="5">
    <source>
        <dbReference type="ARBA" id="ARBA00022793"/>
    </source>
</evidence>
<evidence type="ECO:0000256" key="3">
    <source>
        <dbReference type="ARBA" id="ARBA00012321"/>
    </source>
</evidence>
<dbReference type="SMART" id="SM00934">
    <property type="entry name" value="OMPdecase"/>
    <property type="match status" value="1"/>
</dbReference>
<dbReference type="Pfam" id="PF00215">
    <property type="entry name" value="OMPdecase"/>
    <property type="match status" value="1"/>
</dbReference>
<dbReference type="EC" id="4.1.1.23" evidence="3"/>
<evidence type="ECO:0000313" key="10">
    <source>
        <dbReference type="EMBL" id="VAV93488.1"/>
    </source>
</evidence>
<dbReference type="PANTHER" id="PTHR32119">
    <property type="entry name" value="OROTIDINE 5'-PHOSPHATE DECARBOXYLASE"/>
    <property type="match status" value="1"/>
</dbReference>
<dbReference type="GO" id="GO:0005829">
    <property type="term" value="C:cytosol"/>
    <property type="evidence" value="ECO:0007669"/>
    <property type="project" value="TreeGrafter"/>
</dbReference>
<keyword evidence="6" id="KW-0665">Pyrimidine biosynthesis</keyword>
<organism evidence="10">
    <name type="scientific">hydrothermal vent metagenome</name>
    <dbReference type="NCBI Taxonomy" id="652676"/>
    <lineage>
        <taxon>unclassified sequences</taxon>
        <taxon>metagenomes</taxon>
        <taxon>ecological metagenomes</taxon>
    </lineage>
</organism>
<protein>
    <recommendedName>
        <fullName evidence="4">Orotidine 5'-phosphate decarboxylase</fullName>
        <ecNumber evidence="3">4.1.1.23</ecNumber>
    </recommendedName>
    <alternativeName>
        <fullName evidence="8">OMP decarboxylase</fullName>
    </alternativeName>
</protein>
<evidence type="ECO:0000256" key="8">
    <source>
        <dbReference type="ARBA" id="ARBA00033428"/>
    </source>
</evidence>
<evidence type="ECO:0000256" key="2">
    <source>
        <dbReference type="ARBA" id="ARBA00011738"/>
    </source>
</evidence>
<dbReference type="PROSITE" id="PS00156">
    <property type="entry name" value="OMPDECASE"/>
    <property type="match status" value="1"/>
</dbReference>
<dbReference type="HAMAP" id="MF_01200_B">
    <property type="entry name" value="OMPdecase_type1_B"/>
    <property type="match status" value="1"/>
</dbReference>
<dbReference type="NCBIfam" id="NF001273">
    <property type="entry name" value="PRK00230.1"/>
    <property type="match status" value="1"/>
</dbReference>
<comment type="pathway">
    <text evidence="1">Pyrimidine metabolism; UMP biosynthesis via de novo pathway; UMP from orotate: step 2/2.</text>
</comment>
<dbReference type="FunFam" id="3.20.20.70:FF:000015">
    <property type="entry name" value="Orotidine 5'-phosphate decarboxylase"/>
    <property type="match status" value="1"/>
</dbReference>
<gene>
    <name evidence="10" type="ORF">MNBD_ALPHA02-101</name>
</gene>
<evidence type="ECO:0000256" key="1">
    <source>
        <dbReference type="ARBA" id="ARBA00004861"/>
    </source>
</evidence>
<dbReference type="GO" id="GO:0004590">
    <property type="term" value="F:orotidine-5'-phosphate decarboxylase activity"/>
    <property type="evidence" value="ECO:0007669"/>
    <property type="project" value="UniProtKB-EC"/>
</dbReference>
<dbReference type="InterPro" id="IPR011060">
    <property type="entry name" value="RibuloseP-bd_barrel"/>
</dbReference>
<dbReference type="NCBIfam" id="TIGR01740">
    <property type="entry name" value="pyrF"/>
    <property type="match status" value="1"/>
</dbReference>
<evidence type="ECO:0000259" key="9">
    <source>
        <dbReference type="SMART" id="SM00934"/>
    </source>
</evidence>
<dbReference type="InterPro" id="IPR001754">
    <property type="entry name" value="OMPdeCOase_dom"/>
</dbReference>
<dbReference type="InterPro" id="IPR047596">
    <property type="entry name" value="OMPdecase_bac"/>
</dbReference>
<evidence type="ECO:0000256" key="4">
    <source>
        <dbReference type="ARBA" id="ARBA00021923"/>
    </source>
</evidence>
<dbReference type="CDD" id="cd04725">
    <property type="entry name" value="OMP_decarboxylase_like"/>
    <property type="match status" value="1"/>
</dbReference>
<accession>A0A3B0RZ05</accession>
<evidence type="ECO:0000256" key="7">
    <source>
        <dbReference type="ARBA" id="ARBA00023239"/>
    </source>
</evidence>
<dbReference type="Gene3D" id="3.20.20.70">
    <property type="entry name" value="Aldolase class I"/>
    <property type="match status" value="1"/>
</dbReference>
<dbReference type="SUPFAM" id="SSF51366">
    <property type="entry name" value="Ribulose-phoshate binding barrel"/>
    <property type="match status" value="1"/>
</dbReference>